<evidence type="ECO:0000256" key="8">
    <source>
        <dbReference type="ARBA" id="ARBA00023012"/>
    </source>
</evidence>
<evidence type="ECO:0000256" key="2">
    <source>
        <dbReference type="ARBA" id="ARBA00012438"/>
    </source>
</evidence>
<evidence type="ECO:0000256" key="9">
    <source>
        <dbReference type="SAM" id="MobiDB-lite"/>
    </source>
</evidence>
<organism evidence="13 14">
    <name type="scientific">Candidatus Lumbricidiphila eiseniae</name>
    <dbReference type="NCBI Taxonomy" id="1969409"/>
    <lineage>
        <taxon>Bacteria</taxon>
        <taxon>Bacillati</taxon>
        <taxon>Actinomycetota</taxon>
        <taxon>Actinomycetes</taxon>
        <taxon>Micrococcales</taxon>
        <taxon>Microbacteriaceae</taxon>
        <taxon>Candidatus Lumbricidiphila</taxon>
    </lineage>
</organism>
<accession>A0A2A6FQK3</accession>
<keyword evidence="10" id="KW-1133">Transmembrane helix</keyword>
<proteinExistence type="predicted"/>
<dbReference type="GO" id="GO:0000155">
    <property type="term" value="F:phosphorelay sensor kinase activity"/>
    <property type="evidence" value="ECO:0007669"/>
    <property type="project" value="InterPro"/>
</dbReference>
<keyword evidence="4" id="KW-0808">Transferase</keyword>
<dbReference type="Pfam" id="PF23539">
    <property type="entry name" value="DUF7134"/>
    <property type="match status" value="1"/>
</dbReference>
<keyword evidence="10" id="KW-0812">Transmembrane</keyword>
<evidence type="ECO:0000256" key="5">
    <source>
        <dbReference type="ARBA" id="ARBA00022741"/>
    </source>
</evidence>
<evidence type="ECO:0000256" key="6">
    <source>
        <dbReference type="ARBA" id="ARBA00022777"/>
    </source>
</evidence>
<dbReference type="InterPro" id="IPR011712">
    <property type="entry name" value="Sig_transdc_His_kin_sub3_dim/P"/>
</dbReference>
<name>A0A2A6FQK3_9MICO</name>
<evidence type="ECO:0000256" key="1">
    <source>
        <dbReference type="ARBA" id="ARBA00000085"/>
    </source>
</evidence>
<dbReference type="Proteomes" id="UP000219994">
    <property type="component" value="Unassembled WGS sequence"/>
</dbReference>
<keyword evidence="6" id="KW-0418">Kinase</keyword>
<evidence type="ECO:0000256" key="7">
    <source>
        <dbReference type="ARBA" id="ARBA00022840"/>
    </source>
</evidence>
<comment type="caution">
    <text evidence="13">The sequence shown here is derived from an EMBL/GenBank/DDBJ whole genome shotgun (WGS) entry which is preliminary data.</text>
</comment>
<sequence length="523" mass="56066">MGLFASYPTPGRPQPLGGDLRLPRAPGLIRRFAAEHPRTVDTLVALVYLGVSITGSGSSASYDTPNSFAPGSAWQVNGFVPAIIMAIILFLFRRTQPWLILPIAFVADAALGPPLDFNISIVATLFALYALAVYRSIPQAWLGLVCAVIGYFAKIWVWHLIKPATVTMFSETHNYIALVLCVLTTFVGVSVGSRRRYINALISRAQDLARERDQQARLAEAAERARIGRDMHDIVSHGLTVMITLAEGSAATATTDSRRAIEMMRLVAESGREALGEMRRMLEVFHLPDAPDENAALEPQPTTKAIPDLVARFRETGLRIKLLTRGVTVTDPALQLTIYRIVQEGLTNVLRHARDTPGVLVRIFYQQSKIDVQVFNEASTLPPTIQGAGWGLAGLAERVALFHGTLHSAPTRSGGWLLQATLRHVSPRANTDVPVAPPTALVTPPAPLAPPTSLVTPPAPLAPPTAPPAVPISPMSTILPPASTAESPAQPGASETRPLFKAGTEAESPAQPGTSPDVRSISA</sequence>
<feature type="transmembrane region" description="Helical" evidence="10">
    <location>
        <begin position="74"/>
        <end position="92"/>
    </location>
</feature>
<feature type="compositionally biased region" description="Pro residues" evidence="9">
    <location>
        <begin position="457"/>
        <end position="471"/>
    </location>
</feature>
<gene>
    <name evidence="13" type="ORF">B5766_07555</name>
</gene>
<evidence type="ECO:0000313" key="13">
    <source>
        <dbReference type="EMBL" id="PDQ35165.1"/>
    </source>
</evidence>
<dbReference type="CDD" id="cd16917">
    <property type="entry name" value="HATPase_UhpB-NarQ-NarX-like"/>
    <property type="match status" value="1"/>
</dbReference>
<feature type="transmembrane region" description="Helical" evidence="10">
    <location>
        <begin position="117"/>
        <end position="134"/>
    </location>
</feature>
<feature type="domain" description="DUF7134" evidence="12">
    <location>
        <begin position="30"/>
        <end position="188"/>
    </location>
</feature>
<feature type="transmembrane region" description="Helical" evidence="10">
    <location>
        <begin position="173"/>
        <end position="192"/>
    </location>
</feature>
<evidence type="ECO:0000259" key="12">
    <source>
        <dbReference type="Pfam" id="PF23539"/>
    </source>
</evidence>
<evidence type="ECO:0000256" key="3">
    <source>
        <dbReference type="ARBA" id="ARBA00022553"/>
    </source>
</evidence>
<evidence type="ECO:0000256" key="4">
    <source>
        <dbReference type="ARBA" id="ARBA00022679"/>
    </source>
</evidence>
<feature type="region of interest" description="Disordered" evidence="9">
    <location>
        <begin position="453"/>
        <end position="523"/>
    </location>
</feature>
<dbReference type="EMBL" id="NAEP01000039">
    <property type="protein sequence ID" value="PDQ35165.1"/>
    <property type="molecule type" value="Genomic_DNA"/>
</dbReference>
<dbReference type="PANTHER" id="PTHR24421:SF10">
    <property type="entry name" value="NITRATE_NITRITE SENSOR PROTEIN NARQ"/>
    <property type="match status" value="1"/>
</dbReference>
<evidence type="ECO:0000256" key="10">
    <source>
        <dbReference type="SAM" id="Phobius"/>
    </source>
</evidence>
<keyword evidence="8" id="KW-0902">Two-component regulatory system</keyword>
<evidence type="ECO:0000259" key="11">
    <source>
        <dbReference type="Pfam" id="PF07730"/>
    </source>
</evidence>
<evidence type="ECO:0000313" key="14">
    <source>
        <dbReference type="Proteomes" id="UP000219994"/>
    </source>
</evidence>
<dbReference type="GO" id="GO:0016020">
    <property type="term" value="C:membrane"/>
    <property type="evidence" value="ECO:0007669"/>
    <property type="project" value="InterPro"/>
</dbReference>
<dbReference type="GO" id="GO:0046983">
    <property type="term" value="F:protein dimerization activity"/>
    <property type="evidence" value="ECO:0007669"/>
    <property type="project" value="InterPro"/>
</dbReference>
<dbReference type="GO" id="GO:0005524">
    <property type="term" value="F:ATP binding"/>
    <property type="evidence" value="ECO:0007669"/>
    <property type="project" value="UniProtKB-KW"/>
</dbReference>
<keyword evidence="5" id="KW-0547">Nucleotide-binding</keyword>
<protein>
    <recommendedName>
        <fullName evidence="2">histidine kinase</fullName>
        <ecNumber evidence="2">2.7.13.3</ecNumber>
    </recommendedName>
</protein>
<dbReference type="InterPro" id="IPR036890">
    <property type="entry name" value="HATPase_C_sf"/>
</dbReference>
<reference evidence="14" key="1">
    <citation type="submission" date="2017-03" db="EMBL/GenBank/DDBJ databases">
        <authorList>
            <person name="Lund M.B."/>
        </authorList>
    </citation>
    <scope>NUCLEOTIDE SEQUENCE [LARGE SCALE GENOMIC DNA]</scope>
</reference>
<feature type="domain" description="Signal transduction histidine kinase subgroup 3 dimerisation and phosphoacceptor" evidence="11">
    <location>
        <begin position="223"/>
        <end position="288"/>
    </location>
</feature>
<dbReference type="Gene3D" id="1.20.5.1930">
    <property type="match status" value="1"/>
</dbReference>
<dbReference type="PANTHER" id="PTHR24421">
    <property type="entry name" value="NITRATE/NITRITE SENSOR PROTEIN NARX-RELATED"/>
    <property type="match status" value="1"/>
</dbReference>
<dbReference type="AlphaFoldDB" id="A0A2A6FQK3"/>
<keyword evidence="3" id="KW-0597">Phosphoprotein</keyword>
<keyword evidence="7" id="KW-0067">ATP-binding</keyword>
<comment type="catalytic activity">
    <reaction evidence="1">
        <text>ATP + protein L-histidine = ADP + protein N-phospho-L-histidine.</text>
        <dbReference type="EC" id="2.7.13.3"/>
    </reaction>
</comment>
<keyword evidence="10" id="KW-0472">Membrane</keyword>
<dbReference type="Gene3D" id="3.30.565.10">
    <property type="entry name" value="Histidine kinase-like ATPase, C-terminal domain"/>
    <property type="match status" value="1"/>
</dbReference>
<dbReference type="InterPro" id="IPR050482">
    <property type="entry name" value="Sensor_HK_TwoCompSys"/>
</dbReference>
<dbReference type="EC" id="2.7.13.3" evidence="2"/>
<feature type="transmembrane region" description="Helical" evidence="10">
    <location>
        <begin position="141"/>
        <end position="161"/>
    </location>
</feature>
<dbReference type="Pfam" id="PF07730">
    <property type="entry name" value="HisKA_3"/>
    <property type="match status" value="1"/>
</dbReference>
<dbReference type="InterPro" id="IPR055558">
    <property type="entry name" value="DUF7134"/>
</dbReference>
<dbReference type="SUPFAM" id="SSF55874">
    <property type="entry name" value="ATPase domain of HSP90 chaperone/DNA topoisomerase II/histidine kinase"/>
    <property type="match status" value="1"/>
</dbReference>